<evidence type="ECO:0000256" key="1">
    <source>
        <dbReference type="ARBA" id="ARBA00022908"/>
    </source>
</evidence>
<dbReference type="InterPro" id="IPR050090">
    <property type="entry name" value="Tyrosine_recombinase_XerCD"/>
</dbReference>
<dbReference type="SUPFAM" id="SSF56349">
    <property type="entry name" value="DNA breaking-rejoining enzymes"/>
    <property type="match status" value="1"/>
</dbReference>
<protein>
    <recommendedName>
        <fullName evidence="3">Tyr recombinase domain-containing protein</fullName>
    </recommendedName>
</protein>
<dbReference type="RefSeq" id="WP_078482828.1">
    <property type="nucleotide sequence ID" value="NZ_MPRL01000011.1"/>
</dbReference>
<dbReference type="PROSITE" id="PS51898">
    <property type="entry name" value="TYR_RECOMBINASE"/>
    <property type="match status" value="1"/>
</dbReference>
<dbReference type="InterPro" id="IPR002104">
    <property type="entry name" value="Integrase_catalytic"/>
</dbReference>
<dbReference type="InterPro" id="IPR013762">
    <property type="entry name" value="Integrase-like_cat_sf"/>
</dbReference>
<dbReference type="PANTHER" id="PTHR30349">
    <property type="entry name" value="PHAGE INTEGRASE-RELATED"/>
    <property type="match status" value="1"/>
</dbReference>
<keyword evidence="5" id="KW-1185">Reference proteome</keyword>
<name>A0A1T2L8B0_9GAMM</name>
<proteinExistence type="predicted"/>
<evidence type="ECO:0000313" key="5">
    <source>
        <dbReference type="Proteomes" id="UP000191110"/>
    </source>
</evidence>
<evidence type="ECO:0000256" key="2">
    <source>
        <dbReference type="ARBA" id="ARBA00023172"/>
    </source>
</evidence>
<dbReference type="GO" id="GO:0003677">
    <property type="term" value="F:DNA binding"/>
    <property type="evidence" value="ECO:0007669"/>
    <property type="project" value="InterPro"/>
</dbReference>
<keyword evidence="2" id="KW-0233">DNA recombination</keyword>
<sequence>MPREGKARVLTEPEFNRIVRLQKTNRHAARNTALLFMSFGLGLRAKELAALSIADVLLPCNELKSTINLTSDKTKGGKQRHVYLSSTKVIPALSSYLTDKKRYSDHEPLFLSQKGGRFSPNSLQMLFARMYRDAGLDGASSHSGRRTFATRLIERGVDIKAVSRLMGHSTISMTAEYVEDNPERLKKIAEVAI</sequence>
<dbReference type="CDD" id="cd00397">
    <property type="entry name" value="DNA_BRE_C"/>
    <property type="match status" value="1"/>
</dbReference>
<reference evidence="4 5" key="1">
    <citation type="submission" date="2016-11" db="EMBL/GenBank/DDBJ databases">
        <title>Mixed transmission modes and dynamic genome evolution in an obligate animal-bacterial symbiosis.</title>
        <authorList>
            <person name="Russell S.L."/>
            <person name="Corbett-Detig R.B."/>
            <person name="Cavanaugh C.M."/>
        </authorList>
    </citation>
    <scope>NUCLEOTIDE SEQUENCE [LARGE SCALE GENOMIC DNA]</scope>
    <source>
        <strain evidence="4">Sveles-Q1</strain>
    </source>
</reference>
<dbReference type="OrthoDB" id="305957at2"/>
<dbReference type="EMBL" id="MPRL01000011">
    <property type="protein sequence ID" value="OOZ41323.1"/>
    <property type="molecule type" value="Genomic_DNA"/>
</dbReference>
<feature type="domain" description="Tyr recombinase" evidence="3">
    <location>
        <begin position="5"/>
        <end position="190"/>
    </location>
</feature>
<dbReference type="InterPro" id="IPR011010">
    <property type="entry name" value="DNA_brk_join_enz"/>
</dbReference>
<evidence type="ECO:0000259" key="3">
    <source>
        <dbReference type="PROSITE" id="PS51898"/>
    </source>
</evidence>
<keyword evidence="1" id="KW-0229">DNA integration</keyword>
<dbReference type="Gene3D" id="1.10.443.10">
    <property type="entry name" value="Intergrase catalytic core"/>
    <property type="match status" value="1"/>
</dbReference>
<gene>
    <name evidence="4" type="ORF">BOW53_04190</name>
</gene>
<accession>A0A1T2L8B0</accession>
<dbReference type="Proteomes" id="UP000191110">
    <property type="component" value="Unassembled WGS sequence"/>
</dbReference>
<dbReference type="GO" id="GO:0015074">
    <property type="term" value="P:DNA integration"/>
    <property type="evidence" value="ECO:0007669"/>
    <property type="project" value="UniProtKB-KW"/>
</dbReference>
<dbReference type="AlphaFoldDB" id="A0A1T2L8B0"/>
<dbReference type="GO" id="GO:0006310">
    <property type="term" value="P:DNA recombination"/>
    <property type="evidence" value="ECO:0007669"/>
    <property type="project" value="UniProtKB-KW"/>
</dbReference>
<dbReference type="Pfam" id="PF00589">
    <property type="entry name" value="Phage_integrase"/>
    <property type="match status" value="1"/>
</dbReference>
<comment type="caution">
    <text evidence="4">The sequence shown here is derived from an EMBL/GenBank/DDBJ whole genome shotgun (WGS) entry which is preliminary data.</text>
</comment>
<organism evidence="4 5">
    <name type="scientific">Solemya pervernicosa gill symbiont</name>
    <dbReference type="NCBI Taxonomy" id="642797"/>
    <lineage>
        <taxon>Bacteria</taxon>
        <taxon>Pseudomonadati</taxon>
        <taxon>Pseudomonadota</taxon>
        <taxon>Gammaproteobacteria</taxon>
        <taxon>sulfur-oxidizing symbionts</taxon>
    </lineage>
</organism>
<evidence type="ECO:0000313" key="4">
    <source>
        <dbReference type="EMBL" id="OOZ41323.1"/>
    </source>
</evidence>